<comment type="function">
    <text evidence="15">Involved in base excision repair of DNA damaged by oxidation or by mutagenic agents. Acts as DNA glycosylase that recognizes and removes damaged bases. Has a preference for oxidized purines, such as 7,8-dihydro-8-oxoguanine (8-oxoG). Has AP (apurinic/apyrimidinic) lyase activity and introduces nicks in the DNA strand. Cleaves the DNA backbone by beta-delta elimination to generate a single-strand break at the site of the removed base with both 3'- and 5'-phosphates.</text>
</comment>
<evidence type="ECO:0000256" key="7">
    <source>
        <dbReference type="ARBA" id="ARBA00022801"/>
    </source>
</evidence>
<evidence type="ECO:0000256" key="13">
    <source>
        <dbReference type="ARBA" id="ARBA00023295"/>
    </source>
</evidence>
<comment type="catalytic activity">
    <reaction evidence="14 15">
        <text>2'-deoxyribonucleotide-(2'-deoxyribose 5'-phosphate)-2'-deoxyribonucleotide-DNA = a 3'-end 2'-deoxyribonucleotide-(2,3-dehydro-2,3-deoxyribose 5'-phosphate)-DNA + a 5'-end 5'-phospho-2'-deoxyribonucleoside-DNA + H(+)</text>
        <dbReference type="Rhea" id="RHEA:66592"/>
        <dbReference type="Rhea" id="RHEA-COMP:13180"/>
        <dbReference type="Rhea" id="RHEA-COMP:16897"/>
        <dbReference type="Rhea" id="RHEA-COMP:17067"/>
        <dbReference type="ChEBI" id="CHEBI:15378"/>
        <dbReference type="ChEBI" id="CHEBI:136412"/>
        <dbReference type="ChEBI" id="CHEBI:157695"/>
        <dbReference type="ChEBI" id="CHEBI:167181"/>
        <dbReference type="EC" id="4.2.99.18"/>
    </reaction>
</comment>
<organism evidence="18 19">
    <name type="scientific">Trueperella pecoris</name>
    <dbReference type="NCBI Taxonomy" id="2733571"/>
    <lineage>
        <taxon>Bacteria</taxon>
        <taxon>Bacillati</taxon>
        <taxon>Actinomycetota</taxon>
        <taxon>Actinomycetes</taxon>
        <taxon>Actinomycetales</taxon>
        <taxon>Actinomycetaceae</taxon>
        <taxon>Trueperella</taxon>
    </lineage>
</organism>
<sequence>MPELPEVETIRLGLEPLVVGRSVVGVEVLNPRAVRRSADGLEPIIGLRIGAVARRGKYLWFDAGERALVAHLGMSGQFRVGGADNPHRRASLFLDDGLRLDFVDQRTFGHLMPDALVPTADGAPGGWGSCAGLVPRSVAHIGRDPLDPAFDLDAVVRLVRKKRSEIKRVLLDQSVASGVGNIYADESLFLAGVHPRRQASGMSVAKIRSLYVATQDVMRRAVDVGGTSFDALYVNVNGASGYFDRSLKVYGRAGLACRECGKTIRREPFMGRSSHFCPACQRGHRLVSQR</sequence>
<dbReference type="Pfam" id="PF01149">
    <property type="entry name" value="Fapy_DNA_glyco"/>
    <property type="match status" value="1"/>
</dbReference>
<feature type="active site" description="Proton donor; for delta-elimination activity" evidence="15">
    <location>
        <position position="272"/>
    </location>
</feature>
<accession>A0A7M1QTQ3</accession>
<dbReference type="Gene3D" id="1.10.8.50">
    <property type="match status" value="1"/>
</dbReference>
<feature type="active site" description="Schiff-base intermediate with DNA" evidence="15">
    <location>
        <position position="2"/>
    </location>
</feature>
<keyword evidence="12 15" id="KW-0511">Multifunctional enzyme</keyword>
<comment type="subunit">
    <text evidence="3 15">Monomer.</text>
</comment>
<dbReference type="NCBIfam" id="TIGR00577">
    <property type="entry name" value="fpg"/>
    <property type="match status" value="1"/>
</dbReference>
<keyword evidence="4 15" id="KW-0479">Metal-binding</keyword>
<dbReference type="SMART" id="SM01232">
    <property type="entry name" value="H2TH"/>
    <property type="match status" value="1"/>
</dbReference>
<dbReference type="InterPro" id="IPR015887">
    <property type="entry name" value="DNA_glyclase_Znf_dom_DNA_BS"/>
</dbReference>
<dbReference type="PROSITE" id="PS51066">
    <property type="entry name" value="ZF_FPG_2"/>
    <property type="match status" value="1"/>
</dbReference>
<evidence type="ECO:0000256" key="4">
    <source>
        <dbReference type="ARBA" id="ARBA00022723"/>
    </source>
</evidence>
<dbReference type="RefSeq" id="WP_193327329.1">
    <property type="nucleotide sequence ID" value="NZ_CP053291.1"/>
</dbReference>
<comment type="catalytic activity">
    <reaction evidence="1 15">
        <text>Hydrolysis of DNA containing ring-opened 7-methylguanine residues, releasing 2,6-diamino-4-hydroxy-5-(N-methyl)formamidopyrimidine.</text>
        <dbReference type="EC" id="3.2.2.23"/>
    </reaction>
</comment>
<feature type="active site" description="Proton donor; for beta-elimination activity" evidence="15">
    <location>
        <position position="57"/>
    </location>
</feature>
<dbReference type="PANTHER" id="PTHR22993">
    <property type="entry name" value="FORMAMIDOPYRIMIDINE-DNA GLYCOSYLASE"/>
    <property type="match status" value="1"/>
</dbReference>
<evidence type="ECO:0000256" key="6">
    <source>
        <dbReference type="ARBA" id="ARBA00022771"/>
    </source>
</evidence>
<evidence type="ECO:0000256" key="9">
    <source>
        <dbReference type="ARBA" id="ARBA00023125"/>
    </source>
</evidence>
<evidence type="ECO:0000256" key="2">
    <source>
        <dbReference type="ARBA" id="ARBA00009409"/>
    </source>
</evidence>
<keyword evidence="9 15" id="KW-0238">DNA-binding</keyword>
<feature type="domain" description="Formamidopyrimidine-DNA glycosylase catalytic" evidence="17">
    <location>
        <begin position="2"/>
        <end position="109"/>
    </location>
</feature>
<evidence type="ECO:0000313" key="19">
    <source>
        <dbReference type="Proteomes" id="UP000595053"/>
    </source>
</evidence>
<dbReference type="EC" id="4.2.99.18" evidence="15"/>
<dbReference type="SUPFAM" id="SSF81624">
    <property type="entry name" value="N-terminal domain of MutM-like DNA repair proteins"/>
    <property type="match status" value="1"/>
</dbReference>
<proteinExistence type="inferred from homology"/>
<feature type="binding site" evidence="15">
    <location>
        <position position="87"/>
    </location>
    <ligand>
        <name>DNA</name>
        <dbReference type="ChEBI" id="CHEBI:16991"/>
    </ligand>
</feature>
<protein>
    <recommendedName>
        <fullName evidence="15">Formamidopyrimidine-DNA glycosylase</fullName>
        <shortName evidence="15">Fapy-DNA glycosylase</shortName>
        <ecNumber evidence="15">3.2.2.23</ecNumber>
    </recommendedName>
    <alternativeName>
        <fullName evidence="15">DNA-(apurinic or apyrimidinic site) lyase MutM</fullName>
        <shortName evidence="15">AP lyase MutM</shortName>
        <ecNumber evidence="15">4.2.99.18</ecNumber>
    </alternativeName>
</protein>
<name>A0A7M1QTQ3_9ACTO</name>
<feature type="domain" description="FPG-type" evidence="16">
    <location>
        <begin position="248"/>
        <end position="282"/>
    </location>
</feature>
<evidence type="ECO:0000256" key="15">
    <source>
        <dbReference type="HAMAP-Rule" id="MF_00103"/>
    </source>
</evidence>
<dbReference type="Gene3D" id="3.20.190.10">
    <property type="entry name" value="MutM-like, N-terminal"/>
    <property type="match status" value="1"/>
</dbReference>
<dbReference type="PANTHER" id="PTHR22993:SF9">
    <property type="entry name" value="FORMAMIDOPYRIMIDINE-DNA GLYCOSYLASE"/>
    <property type="match status" value="1"/>
</dbReference>
<keyword evidence="13 15" id="KW-0326">Glycosidase</keyword>
<dbReference type="InterPro" id="IPR010663">
    <property type="entry name" value="Znf_FPG/IleRS"/>
</dbReference>
<dbReference type="GO" id="GO:0008270">
    <property type="term" value="F:zinc ion binding"/>
    <property type="evidence" value="ECO:0007669"/>
    <property type="project" value="UniProtKB-UniRule"/>
</dbReference>
<dbReference type="GO" id="GO:0003684">
    <property type="term" value="F:damaged DNA binding"/>
    <property type="evidence" value="ECO:0007669"/>
    <property type="project" value="InterPro"/>
</dbReference>
<dbReference type="EC" id="3.2.2.23" evidence="15"/>
<keyword evidence="6 15" id="KW-0863">Zinc-finger</keyword>
<evidence type="ECO:0000256" key="5">
    <source>
        <dbReference type="ARBA" id="ARBA00022763"/>
    </source>
</evidence>
<dbReference type="InterPro" id="IPR000214">
    <property type="entry name" value="Znf_DNA_glyclase/AP_lyase"/>
</dbReference>
<dbReference type="InterPro" id="IPR015886">
    <property type="entry name" value="H2TH_FPG"/>
</dbReference>
<keyword evidence="19" id="KW-1185">Reference proteome</keyword>
<dbReference type="SUPFAM" id="SSF57716">
    <property type="entry name" value="Glucocorticoid receptor-like (DNA-binding domain)"/>
    <property type="match status" value="1"/>
</dbReference>
<dbReference type="InterPro" id="IPR035937">
    <property type="entry name" value="FPG_N"/>
</dbReference>
<dbReference type="GO" id="GO:0003690">
    <property type="term" value="F:double-stranded DNA binding"/>
    <property type="evidence" value="ECO:0007669"/>
    <property type="project" value="UniProtKB-ARBA"/>
</dbReference>
<dbReference type="Proteomes" id="UP000595053">
    <property type="component" value="Chromosome"/>
</dbReference>
<dbReference type="SMART" id="SM00898">
    <property type="entry name" value="Fapy_DNA_glyco"/>
    <property type="match status" value="1"/>
</dbReference>
<keyword evidence="7 15" id="KW-0378">Hydrolase</keyword>
<evidence type="ECO:0000256" key="12">
    <source>
        <dbReference type="ARBA" id="ARBA00023268"/>
    </source>
</evidence>
<dbReference type="InterPro" id="IPR012319">
    <property type="entry name" value="FPG_cat"/>
</dbReference>
<dbReference type="CDD" id="cd08966">
    <property type="entry name" value="EcFpg-like_N"/>
    <property type="match status" value="1"/>
</dbReference>
<reference evidence="18 19" key="1">
    <citation type="submission" date="2020-10" db="EMBL/GenBank/DDBJ databases">
        <title>Trueperella pecoris sp. nov. isolated from bovine and porcine specimens.</title>
        <authorList>
            <person name="Schoenecker L."/>
            <person name="Schnydrig P."/>
            <person name="Brodard I."/>
            <person name="Thomann A."/>
            <person name="Hemphill A."/>
            <person name="Rodriguez-Campos S."/>
            <person name="Perreten V."/>
            <person name="Jores J."/>
            <person name="Kittl S."/>
        </authorList>
    </citation>
    <scope>NUCLEOTIDE SEQUENCE [LARGE SCALE GENOMIC DNA]</scope>
    <source>
        <strain evidence="18 19">15A0121</strain>
    </source>
</reference>
<evidence type="ECO:0000256" key="8">
    <source>
        <dbReference type="ARBA" id="ARBA00022833"/>
    </source>
</evidence>
<dbReference type="AlphaFoldDB" id="A0A7M1QTQ3"/>
<dbReference type="PROSITE" id="PS01242">
    <property type="entry name" value="ZF_FPG_1"/>
    <property type="match status" value="1"/>
</dbReference>
<keyword evidence="10 15" id="KW-0234">DNA repair</keyword>
<dbReference type="FunFam" id="1.10.8.50:FF:000003">
    <property type="entry name" value="Formamidopyrimidine-DNA glycosylase"/>
    <property type="match status" value="1"/>
</dbReference>
<evidence type="ECO:0000259" key="16">
    <source>
        <dbReference type="PROSITE" id="PS51066"/>
    </source>
</evidence>
<evidence type="ECO:0000256" key="11">
    <source>
        <dbReference type="ARBA" id="ARBA00023239"/>
    </source>
</evidence>
<evidence type="ECO:0000256" key="3">
    <source>
        <dbReference type="ARBA" id="ARBA00011245"/>
    </source>
</evidence>
<dbReference type="GO" id="GO:0006979">
    <property type="term" value="P:response to oxidative stress"/>
    <property type="evidence" value="ECO:0007669"/>
    <property type="project" value="UniProtKB-ARBA"/>
</dbReference>
<dbReference type="SUPFAM" id="SSF46946">
    <property type="entry name" value="S13-like H2TH domain"/>
    <property type="match status" value="1"/>
</dbReference>
<dbReference type="InterPro" id="IPR010979">
    <property type="entry name" value="Ribosomal_uS13-like_H2TH"/>
</dbReference>
<dbReference type="GO" id="GO:0006284">
    <property type="term" value="P:base-excision repair"/>
    <property type="evidence" value="ECO:0007669"/>
    <property type="project" value="InterPro"/>
</dbReference>
<comment type="cofactor">
    <cofactor evidence="15">
        <name>Zn(2+)</name>
        <dbReference type="ChEBI" id="CHEBI:29105"/>
    </cofactor>
    <text evidence="15">Binds 1 zinc ion per subunit.</text>
</comment>
<dbReference type="Pfam" id="PF06827">
    <property type="entry name" value="zf-FPG_IleRS"/>
    <property type="match status" value="1"/>
</dbReference>
<dbReference type="InterPro" id="IPR020629">
    <property type="entry name" value="FPG_Glyclase"/>
</dbReference>
<dbReference type="Pfam" id="PF06831">
    <property type="entry name" value="H2TH"/>
    <property type="match status" value="1"/>
</dbReference>
<gene>
    <name evidence="15 18" type="primary">mutM</name>
    <name evidence="15" type="synonym">fpg</name>
    <name evidence="18" type="ORF">INS88_06275</name>
</gene>
<evidence type="ECO:0000256" key="14">
    <source>
        <dbReference type="ARBA" id="ARBA00044632"/>
    </source>
</evidence>
<feature type="active site" description="Proton donor" evidence="15">
    <location>
        <position position="3"/>
    </location>
</feature>
<feature type="binding site" evidence="15">
    <location>
        <position position="106"/>
    </location>
    <ligand>
        <name>DNA</name>
        <dbReference type="ChEBI" id="CHEBI:16991"/>
    </ligand>
</feature>
<dbReference type="EMBL" id="CP063213">
    <property type="protein sequence ID" value="QOR44904.1"/>
    <property type="molecule type" value="Genomic_DNA"/>
</dbReference>
<evidence type="ECO:0000256" key="10">
    <source>
        <dbReference type="ARBA" id="ARBA00023204"/>
    </source>
</evidence>
<dbReference type="GO" id="GO:0140078">
    <property type="term" value="F:class I DNA-(apurinic or apyrimidinic site) endonuclease activity"/>
    <property type="evidence" value="ECO:0007669"/>
    <property type="project" value="UniProtKB-EC"/>
</dbReference>
<evidence type="ECO:0000256" key="1">
    <source>
        <dbReference type="ARBA" id="ARBA00001668"/>
    </source>
</evidence>
<comment type="similarity">
    <text evidence="2 15">Belongs to the FPG family.</text>
</comment>
<keyword evidence="5 15" id="KW-0227">DNA damage</keyword>
<evidence type="ECO:0000259" key="17">
    <source>
        <dbReference type="PROSITE" id="PS51068"/>
    </source>
</evidence>
<keyword evidence="11 15" id="KW-0456">Lyase</keyword>
<dbReference type="GO" id="GO:0034039">
    <property type="term" value="F:8-oxo-7,8-dihydroguanine DNA N-glycosylase activity"/>
    <property type="evidence" value="ECO:0007669"/>
    <property type="project" value="TreeGrafter"/>
</dbReference>
<keyword evidence="8 15" id="KW-0862">Zinc</keyword>
<evidence type="ECO:0000313" key="18">
    <source>
        <dbReference type="EMBL" id="QOR44904.1"/>
    </source>
</evidence>
<dbReference type="NCBIfam" id="NF002211">
    <property type="entry name" value="PRK01103.1"/>
    <property type="match status" value="1"/>
</dbReference>
<dbReference type="PROSITE" id="PS51068">
    <property type="entry name" value="FPG_CAT"/>
    <property type="match status" value="1"/>
</dbReference>
<dbReference type="HAMAP" id="MF_00103">
    <property type="entry name" value="Fapy_DNA_glycosyl"/>
    <property type="match status" value="1"/>
</dbReference>
<feature type="binding site" evidence="15">
    <location>
        <position position="162"/>
    </location>
    <ligand>
        <name>DNA</name>
        <dbReference type="ChEBI" id="CHEBI:16991"/>
    </ligand>
</feature>